<evidence type="ECO:0000313" key="2">
    <source>
        <dbReference type="EMBL" id="CAH1424662.1"/>
    </source>
</evidence>
<keyword evidence="3" id="KW-1185">Reference proteome</keyword>
<dbReference type="EMBL" id="CAKMRJ010001799">
    <property type="protein sequence ID" value="CAH1424662.1"/>
    <property type="molecule type" value="Genomic_DNA"/>
</dbReference>
<sequence>MGSEYLPKLLLQSSNTQQSDFDGHGGSEASSYVKDQVMKLFFHHNSLACNFLSNYQLILLHGFTNVVPSNPVLHQWIEVESSPPPINTTRRFIGDFSTSTTFSFQTHLTTSASPPILFLSRLKISLTNTGQTHHVQPPETGGRTPIAVGTHDGSRDYR</sequence>
<name>A0AAU9MDC8_9ASTR</name>
<dbReference type="AlphaFoldDB" id="A0AAU9MDC8"/>
<accession>A0AAU9MDC8</accession>
<feature type="region of interest" description="Disordered" evidence="1">
    <location>
        <begin position="130"/>
        <end position="158"/>
    </location>
</feature>
<evidence type="ECO:0000256" key="1">
    <source>
        <dbReference type="SAM" id="MobiDB-lite"/>
    </source>
</evidence>
<dbReference type="Proteomes" id="UP001157418">
    <property type="component" value="Unassembled WGS sequence"/>
</dbReference>
<proteinExistence type="predicted"/>
<reference evidence="2 3" key="1">
    <citation type="submission" date="2022-01" db="EMBL/GenBank/DDBJ databases">
        <authorList>
            <person name="Xiong W."/>
            <person name="Schranz E."/>
        </authorList>
    </citation>
    <scope>NUCLEOTIDE SEQUENCE [LARGE SCALE GENOMIC DNA]</scope>
</reference>
<gene>
    <name evidence="2" type="ORF">LVIROSA_LOCUS11852</name>
</gene>
<evidence type="ECO:0000313" key="3">
    <source>
        <dbReference type="Proteomes" id="UP001157418"/>
    </source>
</evidence>
<comment type="caution">
    <text evidence="2">The sequence shown here is derived from an EMBL/GenBank/DDBJ whole genome shotgun (WGS) entry which is preliminary data.</text>
</comment>
<protein>
    <submittedName>
        <fullName evidence="2">Uncharacterized protein</fullName>
    </submittedName>
</protein>
<organism evidence="2 3">
    <name type="scientific">Lactuca virosa</name>
    <dbReference type="NCBI Taxonomy" id="75947"/>
    <lineage>
        <taxon>Eukaryota</taxon>
        <taxon>Viridiplantae</taxon>
        <taxon>Streptophyta</taxon>
        <taxon>Embryophyta</taxon>
        <taxon>Tracheophyta</taxon>
        <taxon>Spermatophyta</taxon>
        <taxon>Magnoliopsida</taxon>
        <taxon>eudicotyledons</taxon>
        <taxon>Gunneridae</taxon>
        <taxon>Pentapetalae</taxon>
        <taxon>asterids</taxon>
        <taxon>campanulids</taxon>
        <taxon>Asterales</taxon>
        <taxon>Asteraceae</taxon>
        <taxon>Cichorioideae</taxon>
        <taxon>Cichorieae</taxon>
        <taxon>Lactucinae</taxon>
        <taxon>Lactuca</taxon>
    </lineage>
</organism>